<evidence type="ECO:0000313" key="2">
    <source>
        <dbReference type="EMBL" id="KKM88474.1"/>
    </source>
</evidence>
<evidence type="ECO:0000256" key="1">
    <source>
        <dbReference type="SAM" id="MobiDB-lite"/>
    </source>
</evidence>
<dbReference type="EMBL" id="LAZR01006955">
    <property type="protein sequence ID" value="KKM88474.1"/>
    <property type="molecule type" value="Genomic_DNA"/>
</dbReference>
<accession>A0A0F9L1D9</accession>
<feature type="region of interest" description="Disordered" evidence="1">
    <location>
        <begin position="1"/>
        <end position="28"/>
    </location>
</feature>
<organism evidence="2">
    <name type="scientific">marine sediment metagenome</name>
    <dbReference type="NCBI Taxonomy" id="412755"/>
    <lineage>
        <taxon>unclassified sequences</taxon>
        <taxon>metagenomes</taxon>
        <taxon>ecological metagenomes</taxon>
    </lineage>
</organism>
<comment type="caution">
    <text evidence="2">The sequence shown here is derived from an EMBL/GenBank/DDBJ whole genome shotgun (WGS) entry which is preliminary data.</text>
</comment>
<sequence>MADSHLKCNTPPKEIVEKQGGKATSSVSQKTGIVVVGDEVLDACKRSGSSANPSSLR</sequence>
<evidence type="ECO:0008006" key="3">
    <source>
        <dbReference type="Google" id="ProtNLM"/>
    </source>
</evidence>
<reference evidence="2" key="1">
    <citation type="journal article" date="2015" name="Nature">
        <title>Complex archaea that bridge the gap between prokaryotes and eukaryotes.</title>
        <authorList>
            <person name="Spang A."/>
            <person name="Saw J.H."/>
            <person name="Jorgensen S.L."/>
            <person name="Zaremba-Niedzwiedzka K."/>
            <person name="Martijn J."/>
            <person name="Lind A.E."/>
            <person name="van Eijk R."/>
            <person name="Schleper C."/>
            <person name="Guy L."/>
            <person name="Ettema T.J."/>
        </authorList>
    </citation>
    <scope>NUCLEOTIDE SEQUENCE</scope>
</reference>
<name>A0A0F9L1D9_9ZZZZ</name>
<proteinExistence type="predicted"/>
<dbReference type="Gene3D" id="3.40.50.10190">
    <property type="entry name" value="BRCT domain"/>
    <property type="match status" value="1"/>
</dbReference>
<protein>
    <recommendedName>
        <fullName evidence="3">BRCT domain-containing protein</fullName>
    </recommendedName>
</protein>
<dbReference type="InterPro" id="IPR036420">
    <property type="entry name" value="BRCT_dom_sf"/>
</dbReference>
<gene>
    <name evidence="2" type="ORF">LCGC14_1258510</name>
</gene>
<dbReference type="AlphaFoldDB" id="A0A0F9L1D9"/>